<dbReference type="CDD" id="cd12148">
    <property type="entry name" value="fungal_TF_MHR"/>
    <property type="match status" value="1"/>
</dbReference>
<dbReference type="PANTHER" id="PTHR46910:SF37">
    <property type="entry name" value="ZN(II)2CYS6 TRANSCRIPTION FACTOR (EUROFUNG)"/>
    <property type="match status" value="1"/>
</dbReference>
<dbReference type="InterPro" id="IPR007219">
    <property type="entry name" value="XnlR_reg_dom"/>
</dbReference>
<evidence type="ECO:0000313" key="10">
    <source>
        <dbReference type="EMBL" id="ORY79871.1"/>
    </source>
</evidence>
<dbReference type="Pfam" id="PF00172">
    <property type="entry name" value="Zn_clus"/>
    <property type="match status" value="1"/>
</dbReference>
<feature type="compositionally biased region" description="Basic and acidic residues" evidence="8">
    <location>
        <begin position="516"/>
        <end position="537"/>
    </location>
</feature>
<dbReference type="OMA" id="ITIRIWS"/>
<dbReference type="InterPro" id="IPR001138">
    <property type="entry name" value="Zn2Cys6_DnaBD"/>
</dbReference>
<feature type="domain" description="Zn(2)-C6 fungal-type" evidence="9">
    <location>
        <begin position="48"/>
        <end position="77"/>
    </location>
</feature>
<keyword evidence="5" id="KW-0238">DNA-binding</keyword>
<dbReference type="PROSITE" id="PS50048">
    <property type="entry name" value="ZN2_CY6_FUNGAL_2"/>
    <property type="match status" value="1"/>
</dbReference>
<dbReference type="InterPro" id="IPR050987">
    <property type="entry name" value="AtrR-like"/>
</dbReference>
<evidence type="ECO:0000256" key="2">
    <source>
        <dbReference type="ARBA" id="ARBA00022723"/>
    </source>
</evidence>
<dbReference type="GO" id="GO:0005634">
    <property type="term" value="C:nucleus"/>
    <property type="evidence" value="ECO:0007669"/>
    <property type="project" value="UniProtKB-SubCell"/>
</dbReference>
<gene>
    <name evidence="10" type="ORF">BCR37DRAFT_369622</name>
</gene>
<dbReference type="GO" id="GO:0003677">
    <property type="term" value="F:DNA binding"/>
    <property type="evidence" value="ECO:0007669"/>
    <property type="project" value="UniProtKB-KW"/>
</dbReference>
<comment type="caution">
    <text evidence="10">The sequence shown here is derived from an EMBL/GenBank/DDBJ whole genome shotgun (WGS) entry which is preliminary data.</text>
</comment>
<dbReference type="EMBL" id="MCFI01000014">
    <property type="protein sequence ID" value="ORY79871.1"/>
    <property type="molecule type" value="Genomic_DNA"/>
</dbReference>
<protein>
    <submittedName>
        <fullName evidence="10">Fungal-specific transcription factor domain-domain-containing protein</fullName>
    </submittedName>
</protein>
<reference evidence="10 11" key="1">
    <citation type="submission" date="2016-07" db="EMBL/GenBank/DDBJ databases">
        <title>Pervasive Adenine N6-methylation of Active Genes in Fungi.</title>
        <authorList>
            <consortium name="DOE Joint Genome Institute"/>
            <person name="Mondo S.J."/>
            <person name="Dannebaum R.O."/>
            <person name="Kuo R.C."/>
            <person name="Labutti K."/>
            <person name="Haridas S."/>
            <person name="Kuo A."/>
            <person name="Salamov A."/>
            <person name="Ahrendt S.R."/>
            <person name="Lipzen A."/>
            <person name="Sullivan W."/>
            <person name="Andreopoulos W.B."/>
            <person name="Clum A."/>
            <person name="Lindquist E."/>
            <person name="Daum C."/>
            <person name="Ramamoorthy G.K."/>
            <person name="Gryganskyi A."/>
            <person name="Culley D."/>
            <person name="Magnuson J.K."/>
            <person name="James T.Y."/>
            <person name="O'Malley M.A."/>
            <person name="Stajich J.E."/>
            <person name="Spatafora J.W."/>
            <person name="Visel A."/>
            <person name="Grigoriev I.V."/>
        </authorList>
    </citation>
    <scope>NUCLEOTIDE SEQUENCE [LARGE SCALE GENOMIC DNA]</scope>
    <source>
        <strain evidence="10 11">12-1054</strain>
    </source>
</reference>
<feature type="region of interest" description="Disordered" evidence="8">
    <location>
        <begin position="515"/>
        <end position="537"/>
    </location>
</feature>
<dbReference type="AlphaFoldDB" id="A0A1Y2F7M2"/>
<organism evidence="10 11">
    <name type="scientific">Protomyces lactucae-debilis</name>
    <dbReference type="NCBI Taxonomy" id="2754530"/>
    <lineage>
        <taxon>Eukaryota</taxon>
        <taxon>Fungi</taxon>
        <taxon>Dikarya</taxon>
        <taxon>Ascomycota</taxon>
        <taxon>Taphrinomycotina</taxon>
        <taxon>Taphrinomycetes</taxon>
        <taxon>Taphrinales</taxon>
        <taxon>Protomycetaceae</taxon>
        <taxon>Protomyces</taxon>
    </lineage>
</organism>
<evidence type="ECO:0000313" key="11">
    <source>
        <dbReference type="Proteomes" id="UP000193685"/>
    </source>
</evidence>
<keyword evidence="6" id="KW-0804">Transcription</keyword>
<dbReference type="GO" id="GO:0006351">
    <property type="term" value="P:DNA-templated transcription"/>
    <property type="evidence" value="ECO:0007669"/>
    <property type="project" value="InterPro"/>
</dbReference>
<evidence type="ECO:0000256" key="4">
    <source>
        <dbReference type="ARBA" id="ARBA00023015"/>
    </source>
</evidence>
<dbReference type="Pfam" id="PF04082">
    <property type="entry name" value="Fungal_trans"/>
    <property type="match status" value="1"/>
</dbReference>
<sequence>MTLYPPADLRLSIEDDTEECPGEQYDQHDDDHTSGSMAEGKRRRITKACDRCRLKKVRFDGETPCSNCLLYSKMCHFTTVVKKRAISRTVKYTQDLETRLGKMEILLKRFLPDFEMTDEAIDEAIQKRALTRASLQSPRSSGCDKDVSDEDVSCSHIRSSQISDDELAQKMGHLWHDNESEYEDAQYSGAASSYAPLVDVRKTTHNLTGNDFFAKRFNGYRQRLNEQERIMWQKMDSLLDVSANKKVEQFLASVPGPRACKRYVDCYFSTFHAEFACIDQRHFMSSLDHTTWQPKKLQDMSFLSLYLLVLSFGLQLSKQGTLVNKNFLEGFEALVWFNLARSIIFNFREYGNFTYLQCTILFALYLERLGHRKELWILGDLLVRNAQLMGLHRRFEDPCMSSRTKEVRKRCWWIIYELDDRLTSVSGNPTAVNDLECDQELPALTEEEIADYHGVRFKDGQPFSCLVANIQLTQINHQIRRKLYSVDAIQHLSSEQVQQIVDEIDVQLLAFAENLPDEHRPGDSRETRQQPRHAEEHIRNFIDKDTAFKRSLVRECYLIPGLRLAYLQTVMLLHRRNAQPSDSTKSDQHDKSLPANPDFNLSERASSAYSSRSITMQAARAIIYELCNRVPFIMTTLTNAHILLARFAQPASLVIFNDIIRHPSSSSALADLDLLSSIHTAFVEHHARFPPAEDDNIPRQMQSGLMTRIMPEALGELYGVAALMIKQAELSRSADRPGTVSCNDPPLFADLQALLQSGQATDPRYFGQDGFDQMAAHLTWAPSLDHLAESDQPYRHDWSAFRTYGHAREGCDGQIFSDTTQLTNLATPYESSAGLAVSSFTGDDQSQQAITGHLQQHVQKPFAGNSQPQTMAGTLRDDNDVQNLWHTFYSYQQQ</sequence>
<dbReference type="RefSeq" id="XP_040724005.1">
    <property type="nucleotide sequence ID" value="XM_040868316.1"/>
</dbReference>
<dbReference type="GO" id="GO:0008270">
    <property type="term" value="F:zinc ion binding"/>
    <property type="evidence" value="ECO:0007669"/>
    <property type="project" value="InterPro"/>
</dbReference>
<keyword evidence="2" id="KW-0479">Metal-binding</keyword>
<dbReference type="SMART" id="SM00906">
    <property type="entry name" value="Fungal_trans"/>
    <property type="match status" value="1"/>
</dbReference>
<dbReference type="SMART" id="SM00066">
    <property type="entry name" value="GAL4"/>
    <property type="match status" value="1"/>
</dbReference>
<evidence type="ECO:0000259" key="9">
    <source>
        <dbReference type="PROSITE" id="PS50048"/>
    </source>
</evidence>
<dbReference type="GO" id="GO:0000981">
    <property type="term" value="F:DNA-binding transcription factor activity, RNA polymerase II-specific"/>
    <property type="evidence" value="ECO:0007669"/>
    <property type="project" value="InterPro"/>
</dbReference>
<comment type="subcellular location">
    <subcellularLocation>
        <location evidence="1">Nucleus</location>
    </subcellularLocation>
</comment>
<feature type="region of interest" description="Disordered" evidence="8">
    <location>
        <begin position="578"/>
        <end position="600"/>
    </location>
</feature>
<dbReference type="CDD" id="cd00067">
    <property type="entry name" value="GAL4"/>
    <property type="match status" value="1"/>
</dbReference>
<keyword evidence="4" id="KW-0805">Transcription regulation</keyword>
<evidence type="ECO:0000256" key="5">
    <source>
        <dbReference type="ARBA" id="ARBA00023125"/>
    </source>
</evidence>
<dbReference type="SUPFAM" id="SSF57701">
    <property type="entry name" value="Zn2/Cys6 DNA-binding domain"/>
    <property type="match status" value="1"/>
</dbReference>
<proteinExistence type="predicted"/>
<evidence type="ECO:0000256" key="6">
    <source>
        <dbReference type="ARBA" id="ARBA00023163"/>
    </source>
</evidence>
<dbReference type="Gene3D" id="4.10.240.10">
    <property type="entry name" value="Zn(2)-C6 fungal-type DNA-binding domain"/>
    <property type="match status" value="1"/>
</dbReference>
<dbReference type="STRING" id="56484.A0A1Y2F7M2"/>
<dbReference type="InterPro" id="IPR036864">
    <property type="entry name" value="Zn2-C6_fun-type_DNA-bd_sf"/>
</dbReference>
<dbReference type="PANTHER" id="PTHR46910">
    <property type="entry name" value="TRANSCRIPTION FACTOR PDR1"/>
    <property type="match status" value="1"/>
</dbReference>
<name>A0A1Y2F7M2_PROLT</name>
<dbReference type="GeneID" id="63784915"/>
<evidence type="ECO:0000256" key="7">
    <source>
        <dbReference type="ARBA" id="ARBA00023242"/>
    </source>
</evidence>
<evidence type="ECO:0000256" key="1">
    <source>
        <dbReference type="ARBA" id="ARBA00004123"/>
    </source>
</evidence>
<evidence type="ECO:0000256" key="3">
    <source>
        <dbReference type="ARBA" id="ARBA00022833"/>
    </source>
</evidence>
<keyword evidence="7" id="KW-0539">Nucleus</keyword>
<dbReference type="OrthoDB" id="2123952at2759"/>
<evidence type="ECO:0000256" key="8">
    <source>
        <dbReference type="SAM" id="MobiDB-lite"/>
    </source>
</evidence>
<accession>A0A1Y2F7M2</accession>
<keyword evidence="11" id="KW-1185">Reference proteome</keyword>
<feature type="region of interest" description="Disordered" evidence="8">
    <location>
        <begin position="20"/>
        <end position="40"/>
    </location>
</feature>
<dbReference type="Proteomes" id="UP000193685">
    <property type="component" value="Unassembled WGS sequence"/>
</dbReference>
<keyword evidence="3" id="KW-0862">Zinc</keyword>